<evidence type="ECO:0008006" key="3">
    <source>
        <dbReference type="Google" id="ProtNLM"/>
    </source>
</evidence>
<evidence type="ECO:0000313" key="1">
    <source>
        <dbReference type="EMBL" id="MEO3691022.1"/>
    </source>
</evidence>
<proteinExistence type="predicted"/>
<dbReference type="EMBL" id="JBDPZD010000002">
    <property type="protein sequence ID" value="MEO3691022.1"/>
    <property type="molecule type" value="Genomic_DNA"/>
</dbReference>
<sequence length="132" mass="14107">MVPPSLHLVLSPAPGADPDLRTLAAELSSITAQELGLDARQIVLRVVLAESSQWFVGGRSLAADGRACYQLRVLLESGSVGRPQALMRLLHEALRERLGSLHPSSGCTVEWVAMSLRESDLQADAPNDRAAA</sequence>
<dbReference type="Proteomes" id="UP001495147">
    <property type="component" value="Unassembled WGS sequence"/>
</dbReference>
<evidence type="ECO:0000313" key="2">
    <source>
        <dbReference type="Proteomes" id="UP001495147"/>
    </source>
</evidence>
<accession>A0ABV0FZX7</accession>
<reference evidence="1 2" key="1">
    <citation type="submission" date="2024-05" db="EMBL/GenBank/DDBJ databases">
        <title>Roseateles sp. DJS-2-20 16S ribosomal RNA gene Genome sequencing and assembly.</title>
        <authorList>
            <person name="Woo H."/>
        </authorList>
    </citation>
    <scope>NUCLEOTIDE SEQUENCE [LARGE SCALE GENOMIC DNA]</scope>
    <source>
        <strain evidence="1 2">DJS-2-20</strain>
    </source>
</reference>
<name>A0ABV0FZX7_9BURK</name>
<comment type="caution">
    <text evidence="1">The sequence shown here is derived from an EMBL/GenBank/DDBJ whole genome shotgun (WGS) entry which is preliminary data.</text>
</comment>
<keyword evidence="2" id="KW-1185">Reference proteome</keyword>
<organism evidence="1 2">
    <name type="scientific">Roseateles paludis</name>
    <dbReference type="NCBI Taxonomy" id="3145238"/>
    <lineage>
        <taxon>Bacteria</taxon>
        <taxon>Pseudomonadati</taxon>
        <taxon>Pseudomonadota</taxon>
        <taxon>Betaproteobacteria</taxon>
        <taxon>Burkholderiales</taxon>
        <taxon>Sphaerotilaceae</taxon>
        <taxon>Roseateles</taxon>
    </lineage>
</organism>
<protein>
    <recommendedName>
        <fullName evidence="3">4-oxalocrotonate tautomerase</fullName>
    </recommendedName>
</protein>
<dbReference type="RefSeq" id="WP_347703865.1">
    <property type="nucleotide sequence ID" value="NZ_JBDPZD010000002.1"/>
</dbReference>
<gene>
    <name evidence="1" type="ORF">ABDJ85_06030</name>
</gene>